<organism evidence="2 3">
    <name type="scientific">Punica granatum</name>
    <name type="common">Pomegranate</name>
    <dbReference type="NCBI Taxonomy" id="22663"/>
    <lineage>
        <taxon>Eukaryota</taxon>
        <taxon>Viridiplantae</taxon>
        <taxon>Streptophyta</taxon>
        <taxon>Embryophyta</taxon>
        <taxon>Tracheophyta</taxon>
        <taxon>Spermatophyta</taxon>
        <taxon>Magnoliopsida</taxon>
        <taxon>eudicotyledons</taxon>
        <taxon>Gunneridae</taxon>
        <taxon>Pentapetalae</taxon>
        <taxon>rosids</taxon>
        <taxon>malvids</taxon>
        <taxon>Myrtales</taxon>
        <taxon>Lythraceae</taxon>
        <taxon>Punica</taxon>
    </lineage>
</organism>
<evidence type="ECO:0000313" key="2">
    <source>
        <dbReference type="EMBL" id="PKI38224.1"/>
    </source>
</evidence>
<dbReference type="STRING" id="22663.A0A2I0I2L0"/>
<dbReference type="InterPro" id="IPR013103">
    <property type="entry name" value="RVT_2"/>
</dbReference>
<keyword evidence="3" id="KW-1185">Reference proteome</keyword>
<reference evidence="2 3" key="1">
    <citation type="submission" date="2017-11" db="EMBL/GenBank/DDBJ databases">
        <title>De-novo sequencing of pomegranate (Punica granatum L.) genome.</title>
        <authorList>
            <person name="Akparov Z."/>
            <person name="Amiraslanov A."/>
            <person name="Hajiyeva S."/>
            <person name="Abbasov M."/>
            <person name="Kaur K."/>
            <person name="Hamwieh A."/>
            <person name="Solovyev V."/>
            <person name="Salamov A."/>
            <person name="Braich B."/>
            <person name="Kosarev P."/>
            <person name="Mahmoud A."/>
            <person name="Hajiyev E."/>
            <person name="Babayeva S."/>
            <person name="Izzatullayeva V."/>
            <person name="Mammadov A."/>
            <person name="Mammadov A."/>
            <person name="Sharifova S."/>
            <person name="Ojaghi J."/>
            <person name="Eynullazada K."/>
            <person name="Bayramov B."/>
            <person name="Abdulazimova A."/>
            <person name="Shahmuradov I."/>
        </authorList>
    </citation>
    <scope>NUCLEOTIDE SEQUENCE [LARGE SCALE GENOMIC DNA]</scope>
    <source>
        <strain evidence="3">cv. AG2017</strain>
        <tissue evidence="2">Leaf</tissue>
    </source>
</reference>
<comment type="caution">
    <text evidence="2">The sequence shown here is derived from an EMBL/GenBank/DDBJ whole genome shotgun (WGS) entry which is preliminary data.</text>
</comment>
<accession>A0A2I0I2L0</accession>
<gene>
    <name evidence="2" type="ORF">CRG98_041384</name>
</gene>
<proteinExistence type="predicted"/>
<evidence type="ECO:0000259" key="1">
    <source>
        <dbReference type="Pfam" id="PF07727"/>
    </source>
</evidence>
<dbReference type="EMBL" id="PGOL01004193">
    <property type="protein sequence ID" value="PKI38224.1"/>
    <property type="molecule type" value="Genomic_DNA"/>
</dbReference>
<feature type="domain" description="Reverse transcriptase Ty1/copia-type" evidence="1">
    <location>
        <begin position="11"/>
        <end position="71"/>
    </location>
</feature>
<dbReference type="Pfam" id="PF07727">
    <property type="entry name" value="RVT_2"/>
    <property type="match status" value="1"/>
</dbReference>
<dbReference type="AlphaFoldDB" id="A0A2I0I2L0"/>
<evidence type="ECO:0000313" key="3">
    <source>
        <dbReference type="Proteomes" id="UP000233551"/>
    </source>
</evidence>
<sequence length="177" mass="19248">MAEEICALESNNTWTIDKLPPGKHLIGCKWVNKVKQCADGSVECYKARIVVKGFAQVEGINYHETFAAVAKPASRNWFSKFADALQKYGFANQVPIIPFLPLLEAEYSLKKKKRFGQGRAGRAALTGCPGPAGPNLKKIKKIGQAGQGRASLAGCSRSPPARNCPQIAVFRDFLKIG</sequence>
<protein>
    <recommendedName>
        <fullName evidence="1">Reverse transcriptase Ty1/copia-type domain-containing protein</fullName>
    </recommendedName>
</protein>
<dbReference type="Proteomes" id="UP000233551">
    <property type="component" value="Unassembled WGS sequence"/>
</dbReference>
<name>A0A2I0I2L0_PUNGR</name>